<dbReference type="Gene3D" id="3.30.200.20">
    <property type="entry name" value="Phosphorylase Kinase, domain 1"/>
    <property type="match status" value="1"/>
</dbReference>
<accession>A0A9W4RJ83</accession>
<feature type="domain" description="Protein kinase" evidence="11">
    <location>
        <begin position="91"/>
        <end position="473"/>
    </location>
</feature>
<dbReference type="PROSITE" id="PS50011">
    <property type="entry name" value="PROTEIN_KINASE_DOM"/>
    <property type="match status" value="1"/>
</dbReference>
<name>A0A9W4RJ83_9PEZI</name>
<dbReference type="GO" id="GO:0005634">
    <property type="term" value="C:nucleus"/>
    <property type="evidence" value="ECO:0007669"/>
    <property type="project" value="TreeGrafter"/>
</dbReference>
<evidence type="ECO:0000256" key="10">
    <source>
        <dbReference type="SAM" id="MobiDB-lite"/>
    </source>
</evidence>
<dbReference type="EMBL" id="CAMGZC010000043">
    <property type="protein sequence ID" value="CAI0642146.1"/>
    <property type="molecule type" value="Genomic_DNA"/>
</dbReference>
<dbReference type="InterPro" id="IPR051334">
    <property type="entry name" value="SRPK"/>
</dbReference>
<dbReference type="PANTHER" id="PTHR47634">
    <property type="entry name" value="PROTEIN KINASE DOMAIN-CONTAINING PROTEIN-RELATED"/>
    <property type="match status" value="1"/>
</dbReference>
<dbReference type="GO" id="GO:0005737">
    <property type="term" value="C:cytoplasm"/>
    <property type="evidence" value="ECO:0007669"/>
    <property type="project" value="TreeGrafter"/>
</dbReference>
<dbReference type="PANTHER" id="PTHR47634:SF9">
    <property type="entry name" value="PROTEIN KINASE DOMAIN-CONTAINING PROTEIN-RELATED"/>
    <property type="match status" value="1"/>
</dbReference>
<comment type="caution">
    <text evidence="12">The sequence shown here is derived from an EMBL/GenBank/DDBJ whole genome shotgun (WGS) entry which is preliminary data.</text>
</comment>
<dbReference type="InterPro" id="IPR017441">
    <property type="entry name" value="Protein_kinase_ATP_BS"/>
</dbReference>
<dbReference type="PROSITE" id="PS00107">
    <property type="entry name" value="PROTEIN_KINASE_ATP"/>
    <property type="match status" value="1"/>
</dbReference>
<comment type="catalytic activity">
    <reaction evidence="8">
        <text>L-seryl-[protein] + ATP = O-phospho-L-seryl-[protein] + ADP + H(+)</text>
        <dbReference type="Rhea" id="RHEA:17989"/>
        <dbReference type="Rhea" id="RHEA-COMP:9863"/>
        <dbReference type="Rhea" id="RHEA-COMP:11604"/>
        <dbReference type="ChEBI" id="CHEBI:15378"/>
        <dbReference type="ChEBI" id="CHEBI:29999"/>
        <dbReference type="ChEBI" id="CHEBI:30616"/>
        <dbReference type="ChEBI" id="CHEBI:83421"/>
        <dbReference type="ChEBI" id="CHEBI:456216"/>
        <dbReference type="EC" id="2.7.11.1"/>
    </reaction>
</comment>
<dbReference type="SUPFAM" id="SSF56112">
    <property type="entry name" value="Protein kinase-like (PK-like)"/>
    <property type="match status" value="1"/>
</dbReference>
<dbReference type="Proteomes" id="UP001152533">
    <property type="component" value="Unassembled WGS sequence"/>
</dbReference>
<reference evidence="12" key="1">
    <citation type="submission" date="2022-08" db="EMBL/GenBank/DDBJ databases">
        <authorList>
            <person name="Giroux E."/>
            <person name="Giroux E."/>
        </authorList>
    </citation>
    <scope>NUCLEOTIDE SEQUENCE</scope>
    <source>
        <strain evidence="12">H1091258</strain>
    </source>
</reference>
<dbReference type="GO" id="GO:0005524">
    <property type="term" value="F:ATP binding"/>
    <property type="evidence" value="ECO:0007669"/>
    <property type="project" value="UniProtKB-UniRule"/>
</dbReference>
<dbReference type="InterPro" id="IPR000719">
    <property type="entry name" value="Prot_kinase_dom"/>
</dbReference>
<proteinExistence type="predicted"/>
<evidence type="ECO:0000256" key="1">
    <source>
        <dbReference type="ARBA" id="ARBA00012513"/>
    </source>
</evidence>
<dbReference type="Pfam" id="PF00069">
    <property type="entry name" value="Pkinase"/>
    <property type="match status" value="1"/>
</dbReference>
<dbReference type="Gene3D" id="1.10.510.10">
    <property type="entry name" value="Transferase(Phosphotransferase) domain 1"/>
    <property type="match status" value="1"/>
</dbReference>
<keyword evidence="2" id="KW-0723">Serine/threonine-protein kinase</keyword>
<evidence type="ECO:0000256" key="5">
    <source>
        <dbReference type="ARBA" id="ARBA00022777"/>
    </source>
</evidence>
<dbReference type="SMART" id="SM00220">
    <property type="entry name" value="S_TKc"/>
    <property type="match status" value="1"/>
</dbReference>
<evidence type="ECO:0000256" key="6">
    <source>
        <dbReference type="ARBA" id="ARBA00022840"/>
    </source>
</evidence>
<evidence type="ECO:0000256" key="7">
    <source>
        <dbReference type="ARBA" id="ARBA00047899"/>
    </source>
</evidence>
<evidence type="ECO:0000313" key="13">
    <source>
        <dbReference type="Proteomes" id="UP001152533"/>
    </source>
</evidence>
<dbReference type="EC" id="2.7.11.1" evidence="1"/>
<comment type="catalytic activity">
    <reaction evidence="7">
        <text>L-threonyl-[protein] + ATP = O-phospho-L-threonyl-[protein] + ADP + H(+)</text>
        <dbReference type="Rhea" id="RHEA:46608"/>
        <dbReference type="Rhea" id="RHEA-COMP:11060"/>
        <dbReference type="Rhea" id="RHEA-COMP:11605"/>
        <dbReference type="ChEBI" id="CHEBI:15378"/>
        <dbReference type="ChEBI" id="CHEBI:30013"/>
        <dbReference type="ChEBI" id="CHEBI:30616"/>
        <dbReference type="ChEBI" id="CHEBI:61977"/>
        <dbReference type="ChEBI" id="CHEBI:456216"/>
        <dbReference type="EC" id="2.7.11.1"/>
    </reaction>
</comment>
<evidence type="ECO:0000259" key="11">
    <source>
        <dbReference type="PROSITE" id="PS50011"/>
    </source>
</evidence>
<evidence type="ECO:0000256" key="9">
    <source>
        <dbReference type="PROSITE-ProRule" id="PRU10141"/>
    </source>
</evidence>
<evidence type="ECO:0000256" key="3">
    <source>
        <dbReference type="ARBA" id="ARBA00022679"/>
    </source>
</evidence>
<keyword evidence="5" id="KW-0418">Kinase</keyword>
<dbReference type="InterPro" id="IPR011009">
    <property type="entry name" value="Kinase-like_dom_sf"/>
</dbReference>
<dbReference type="GO" id="GO:0000245">
    <property type="term" value="P:spliceosomal complex assembly"/>
    <property type="evidence" value="ECO:0007669"/>
    <property type="project" value="TreeGrafter"/>
</dbReference>
<gene>
    <name evidence="12" type="ORF">CGXH109_LOCUS11490</name>
</gene>
<dbReference type="AlphaFoldDB" id="A0A9W4RJ83"/>
<sequence>MANNSSGPTTEAMDVATGSSYPVESKVGSQSEMLHSKIDFIFGETWTQDDLDELDGLVWNDDEPEEFYANYYSEGGLHPVRIGDQLADGRYTIFHKLGRGSFSTVWLARDEKMNCNAAIKITGGHFTKSSNESDVLKFIASSRITQAGREYLQALLHHFFHQGPNGIHSCLVSKPAWFTVAQGLFRMEKRRILPLEVARAITGQVITGLAALHSIGIVHGDLQPGNVILTHPDQTFTTQTIEEVYKSYDRPLKIPLHLYQAATFKKPAIPDNAPPYIVASLYPAGGFDSVELSEAEVIISDFSESWRPSQETKNELTTWPPCRAPESLFGKALNLAMDRPSDVWSLGCLVYRLFGMRAIFGPVHYDPKVNFSRTVGMLGKPPQQWWDLMEKKEGSDDDAGDNDMAHTVSNETEPIDEIKASVKRRVMVWLKEDRGSDMADDELEDLVSLLESVFQWLPNDRATASDLLSSNWMRKWGIPAMEGMKKERGEKHKEGAKAFNST</sequence>
<dbReference type="GO" id="GO:0004674">
    <property type="term" value="F:protein serine/threonine kinase activity"/>
    <property type="evidence" value="ECO:0007669"/>
    <property type="project" value="UniProtKB-KW"/>
</dbReference>
<organism evidence="12 13">
    <name type="scientific">Colletotrichum noveboracense</name>
    <dbReference type="NCBI Taxonomy" id="2664923"/>
    <lineage>
        <taxon>Eukaryota</taxon>
        <taxon>Fungi</taxon>
        <taxon>Dikarya</taxon>
        <taxon>Ascomycota</taxon>
        <taxon>Pezizomycotina</taxon>
        <taxon>Sordariomycetes</taxon>
        <taxon>Hypocreomycetidae</taxon>
        <taxon>Glomerellales</taxon>
        <taxon>Glomerellaceae</taxon>
        <taxon>Colletotrichum</taxon>
        <taxon>Colletotrichum gloeosporioides species complex</taxon>
    </lineage>
</organism>
<keyword evidence="3" id="KW-0808">Transferase</keyword>
<feature type="region of interest" description="Disordered" evidence="10">
    <location>
        <begin position="1"/>
        <end position="21"/>
    </location>
</feature>
<evidence type="ECO:0000313" key="12">
    <source>
        <dbReference type="EMBL" id="CAI0642146.1"/>
    </source>
</evidence>
<dbReference type="GO" id="GO:0050684">
    <property type="term" value="P:regulation of mRNA processing"/>
    <property type="evidence" value="ECO:0007669"/>
    <property type="project" value="TreeGrafter"/>
</dbReference>
<keyword evidence="6 9" id="KW-0067">ATP-binding</keyword>
<evidence type="ECO:0000256" key="8">
    <source>
        <dbReference type="ARBA" id="ARBA00048679"/>
    </source>
</evidence>
<evidence type="ECO:0000256" key="4">
    <source>
        <dbReference type="ARBA" id="ARBA00022741"/>
    </source>
</evidence>
<keyword evidence="13" id="KW-1185">Reference proteome</keyword>
<protein>
    <recommendedName>
        <fullName evidence="1">non-specific serine/threonine protein kinase</fullName>
        <ecNumber evidence="1">2.7.11.1</ecNumber>
    </recommendedName>
</protein>
<evidence type="ECO:0000256" key="2">
    <source>
        <dbReference type="ARBA" id="ARBA00022527"/>
    </source>
</evidence>
<keyword evidence="4 9" id="KW-0547">Nucleotide-binding</keyword>
<feature type="binding site" evidence="9">
    <location>
        <position position="120"/>
    </location>
    <ligand>
        <name>ATP</name>
        <dbReference type="ChEBI" id="CHEBI:30616"/>
    </ligand>
</feature>